<dbReference type="PANTHER" id="PTHR11228:SF7">
    <property type="entry name" value="PQQA PEPTIDE CYCLASE"/>
    <property type="match status" value="1"/>
</dbReference>
<dbReference type="SUPFAM" id="SSF102114">
    <property type="entry name" value="Radical SAM enzymes"/>
    <property type="match status" value="1"/>
</dbReference>
<dbReference type="GO" id="GO:0006783">
    <property type="term" value="P:heme biosynthetic process"/>
    <property type="evidence" value="ECO:0007669"/>
    <property type="project" value="TreeGrafter"/>
</dbReference>
<dbReference type="InterPro" id="IPR024032">
    <property type="entry name" value="rSAM_paired_HxsC"/>
</dbReference>
<dbReference type="Gene3D" id="3.20.20.70">
    <property type="entry name" value="Aldolase class I"/>
    <property type="match status" value="1"/>
</dbReference>
<reference evidence="8" key="2">
    <citation type="submission" date="2025-08" db="UniProtKB">
        <authorList>
            <consortium name="RefSeq"/>
        </authorList>
    </citation>
    <scope>IDENTIFICATION</scope>
</reference>
<keyword evidence="5" id="KW-0411">Iron-sulfur</keyword>
<organism evidence="7 8">
    <name type="scientific">Derxia gummosa DSM 723</name>
    <dbReference type="NCBI Taxonomy" id="1121388"/>
    <lineage>
        <taxon>Bacteria</taxon>
        <taxon>Pseudomonadati</taxon>
        <taxon>Pseudomonadota</taxon>
        <taxon>Betaproteobacteria</taxon>
        <taxon>Burkholderiales</taxon>
        <taxon>Alcaligenaceae</taxon>
        <taxon>Derxia</taxon>
    </lineage>
</organism>
<dbReference type="PROSITE" id="PS51918">
    <property type="entry name" value="RADICAL_SAM"/>
    <property type="match status" value="1"/>
</dbReference>
<dbReference type="InterPro" id="IPR013785">
    <property type="entry name" value="Aldolase_TIM"/>
</dbReference>
<evidence type="ECO:0000256" key="3">
    <source>
        <dbReference type="ARBA" id="ARBA00022723"/>
    </source>
</evidence>
<feature type="domain" description="Radical SAM core" evidence="6">
    <location>
        <begin position="107"/>
        <end position="327"/>
    </location>
</feature>
<evidence type="ECO:0000313" key="8">
    <source>
        <dbReference type="RefSeq" id="WP_028312879.1"/>
    </source>
</evidence>
<dbReference type="RefSeq" id="WP_028312879.1">
    <property type="nucleotide sequence ID" value="NZ_KI519499.1"/>
</dbReference>
<evidence type="ECO:0000256" key="5">
    <source>
        <dbReference type="ARBA" id="ARBA00023014"/>
    </source>
</evidence>
<gene>
    <name evidence="8" type="primary">hxsC</name>
</gene>
<dbReference type="Proteomes" id="UP000675920">
    <property type="component" value="Unplaced"/>
</dbReference>
<dbReference type="GO" id="GO:0003824">
    <property type="term" value="F:catalytic activity"/>
    <property type="evidence" value="ECO:0007669"/>
    <property type="project" value="InterPro"/>
</dbReference>
<sequence>MLTLSAKVLQQGVPFADNPVHRRTPRVLFTLTTNARLPQAARSGKAFLMREPGELPSGFPQVVALERARVQLGAVANLTVVPNELDYMADGDVVALSSDGRIRVLYRANTPHNGVLLTEQCNNYCLMCSQPPREVDDRWLLDEAMELISHLPRDGRPGLVLSGGEPTTWGAGFIELIDQFKRQRPNVVLHVLSNGRRFADFEFARAYAAVKHPDIAVGIPVYSADPTRHDYVVQAAGAFDETVRGILNLKRLGQRVEIRVVLHRQTIDGLTELARFIARNLLFVDKVALMGLEMTGFTRANLDALWIDSADYRDTLSEAVRVFKHFDIPVEIYNHQLCLVNRDVEDVYVRSISDWKKEYAQECAVCVRRTECGGFFASSIREVYSRKLVPFF</sequence>
<comment type="cofactor">
    <cofactor evidence="1">
        <name>[4Fe-4S] cluster</name>
        <dbReference type="ChEBI" id="CHEBI:49883"/>
    </cofactor>
</comment>
<dbReference type="SFLD" id="SFLDS00029">
    <property type="entry name" value="Radical_SAM"/>
    <property type="match status" value="1"/>
</dbReference>
<evidence type="ECO:0000256" key="4">
    <source>
        <dbReference type="ARBA" id="ARBA00023004"/>
    </source>
</evidence>
<dbReference type="InterPro" id="IPR058240">
    <property type="entry name" value="rSAM_sf"/>
</dbReference>
<dbReference type="InterPro" id="IPR007197">
    <property type="entry name" value="rSAM"/>
</dbReference>
<dbReference type="CDD" id="cd01335">
    <property type="entry name" value="Radical_SAM"/>
    <property type="match status" value="1"/>
</dbReference>
<keyword evidence="4" id="KW-0408">Iron</keyword>
<keyword evidence="7" id="KW-1185">Reference proteome</keyword>
<dbReference type="SFLD" id="SFLDG01103">
    <property type="entry name" value="Uncharacterised_Radical_SAM_Su"/>
    <property type="match status" value="1"/>
</dbReference>
<dbReference type="GO" id="GO:0046872">
    <property type="term" value="F:metal ion binding"/>
    <property type="evidence" value="ECO:0007669"/>
    <property type="project" value="UniProtKB-KW"/>
</dbReference>
<dbReference type="NCBIfam" id="TIGR03977">
    <property type="entry name" value="rSAM_pair_HxsC"/>
    <property type="match status" value="1"/>
</dbReference>
<protein>
    <submittedName>
        <fullName evidence="8">His-Xaa-Ser system radical SAM maturase HxsC</fullName>
    </submittedName>
</protein>
<keyword evidence="2" id="KW-0949">S-adenosyl-L-methionine</keyword>
<evidence type="ECO:0000256" key="2">
    <source>
        <dbReference type="ARBA" id="ARBA00022691"/>
    </source>
</evidence>
<dbReference type="AlphaFoldDB" id="A0A8B6X6U7"/>
<dbReference type="SFLD" id="SFLDG01067">
    <property type="entry name" value="SPASM/twitch_domain_containing"/>
    <property type="match status" value="1"/>
</dbReference>
<name>A0A8B6X6U7_9BURK</name>
<accession>A0A8B6X6U7</accession>
<dbReference type="OrthoDB" id="4501241at2"/>
<proteinExistence type="predicted"/>
<keyword evidence="3" id="KW-0479">Metal-binding</keyword>
<dbReference type="GO" id="GO:0051536">
    <property type="term" value="F:iron-sulfur cluster binding"/>
    <property type="evidence" value="ECO:0007669"/>
    <property type="project" value="UniProtKB-KW"/>
</dbReference>
<dbReference type="InterPro" id="IPR050377">
    <property type="entry name" value="Radical_SAM_PqqE_MftC-like"/>
</dbReference>
<evidence type="ECO:0000313" key="7">
    <source>
        <dbReference type="Proteomes" id="UP000675920"/>
    </source>
</evidence>
<reference evidence="8" key="1">
    <citation type="journal article" date="2011" name="J. Bacteriol.">
        <title>Biological systems discovery in silico: radical S-adenosylmethionine protein families and their target peptides for posttranslational modification.</title>
        <authorList>
            <person name="Haft D.H."/>
            <person name="Basu M.K."/>
        </authorList>
    </citation>
    <scope>NUCLEOTIDE SEQUENCE</scope>
</reference>
<evidence type="ECO:0000259" key="6">
    <source>
        <dbReference type="PROSITE" id="PS51918"/>
    </source>
</evidence>
<dbReference type="Pfam" id="PF04055">
    <property type="entry name" value="Radical_SAM"/>
    <property type="match status" value="1"/>
</dbReference>
<dbReference type="PANTHER" id="PTHR11228">
    <property type="entry name" value="RADICAL SAM DOMAIN PROTEIN"/>
    <property type="match status" value="1"/>
</dbReference>
<evidence type="ECO:0000256" key="1">
    <source>
        <dbReference type="ARBA" id="ARBA00001966"/>
    </source>
</evidence>